<evidence type="ECO:0000256" key="1">
    <source>
        <dbReference type="SAM" id="MobiDB-lite"/>
    </source>
</evidence>
<gene>
    <name evidence="2" type="ORF">VZT92_008639</name>
</gene>
<dbReference type="AlphaFoldDB" id="A0AAW1FFX9"/>
<accession>A0AAW1FFX9</accession>
<evidence type="ECO:0000313" key="3">
    <source>
        <dbReference type="Proteomes" id="UP001488805"/>
    </source>
</evidence>
<sequence length="79" mass="8466">MLPPGLGQMVQSLEQMLTARAHSLSFWPAAIHGATQRDRGFGPVWRSPDNHPSPDSSCTARNRPQSRGCGSATGLPRVA</sequence>
<dbReference type="Proteomes" id="UP001488805">
    <property type="component" value="Unassembled WGS sequence"/>
</dbReference>
<keyword evidence="3" id="KW-1185">Reference proteome</keyword>
<dbReference type="EMBL" id="JBCEZU010000067">
    <property type="protein sequence ID" value="KAK9533527.1"/>
    <property type="molecule type" value="Genomic_DNA"/>
</dbReference>
<feature type="region of interest" description="Disordered" evidence="1">
    <location>
        <begin position="37"/>
        <end position="79"/>
    </location>
</feature>
<reference evidence="2 3" key="1">
    <citation type="journal article" date="2024" name="Genome Biol. Evol.">
        <title>Chromosome-level genome assembly of the viviparous eelpout Zoarces viviparus.</title>
        <authorList>
            <person name="Fuhrmann N."/>
            <person name="Brasseur M.V."/>
            <person name="Bakowski C.E."/>
            <person name="Podsiadlowski L."/>
            <person name="Prost S."/>
            <person name="Krehenwinkel H."/>
            <person name="Mayer C."/>
        </authorList>
    </citation>
    <scope>NUCLEOTIDE SEQUENCE [LARGE SCALE GENOMIC DNA]</scope>
    <source>
        <strain evidence="2">NO-MEL_2022_Ind0_liver</strain>
    </source>
</reference>
<organism evidence="2 3">
    <name type="scientific">Zoarces viviparus</name>
    <name type="common">Viviparous eelpout</name>
    <name type="synonym">Blennius viviparus</name>
    <dbReference type="NCBI Taxonomy" id="48416"/>
    <lineage>
        <taxon>Eukaryota</taxon>
        <taxon>Metazoa</taxon>
        <taxon>Chordata</taxon>
        <taxon>Craniata</taxon>
        <taxon>Vertebrata</taxon>
        <taxon>Euteleostomi</taxon>
        <taxon>Actinopterygii</taxon>
        <taxon>Neopterygii</taxon>
        <taxon>Teleostei</taxon>
        <taxon>Neoteleostei</taxon>
        <taxon>Acanthomorphata</taxon>
        <taxon>Eupercaria</taxon>
        <taxon>Perciformes</taxon>
        <taxon>Cottioidei</taxon>
        <taxon>Zoarcales</taxon>
        <taxon>Zoarcidae</taxon>
        <taxon>Zoarcinae</taxon>
        <taxon>Zoarces</taxon>
    </lineage>
</organism>
<comment type="caution">
    <text evidence="2">The sequence shown here is derived from an EMBL/GenBank/DDBJ whole genome shotgun (WGS) entry which is preliminary data.</text>
</comment>
<name>A0AAW1FFX9_ZOAVI</name>
<evidence type="ECO:0000313" key="2">
    <source>
        <dbReference type="EMBL" id="KAK9533527.1"/>
    </source>
</evidence>
<protein>
    <submittedName>
        <fullName evidence="2">Uncharacterized protein</fullName>
    </submittedName>
</protein>
<feature type="compositionally biased region" description="Polar residues" evidence="1">
    <location>
        <begin position="53"/>
        <end position="65"/>
    </location>
</feature>
<proteinExistence type="predicted"/>